<dbReference type="RefSeq" id="XP_018643935.1">
    <property type="nucleotide sequence ID" value="XM_018783652.1"/>
</dbReference>
<dbReference type="VEuPathDB" id="PlasmoDB:PGSY75_0109900"/>
<evidence type="ECO:0000313" key="2">
    <source>
        <dbReference type="Proteomes" id="UP000076004"/>
    </source>
</evidence>
<dbReference type="EMBL" id="LVLB01000002">
    <property type="protein sequence ID" value="KYO03741.1"/>
    <property type="molecule type" value="Genomic_DNA"/>
</dbReference>
<accession>A0A151LX23</accession>
<dbReference type="GO" id="GO:0016779">
    <property type="term" value="F:nucleotidyltransferase activity"/>
    <property type="evidence" value="ECO:0007669"/>
    <property type="project" value="UniProtKB-KW"/>
</dbReference>
<protein>
    <submittedName>
        <fullName evidence="1">Putative phosphatidate cytidylyltransferase</fullName>
    </submittedName>
</protein>
<organism evidence="1 2">
    <name type="scientific">Plasmodium gaboni</name>
    <dbReference type="NCBI Taxonomy" id="647221"/>
    <lineage>
        <taxon>Eukaryota</taxon>
        <taxon>Sar</taxon>
        <taxon>Alveolata</taxon>
        <taxon>Apicomplexa</taxon>
        <taxon>Aconoidasida</taxon>
        <taxon>Haemosporida</taxon>
        <taxon>Plasmodiidae</taxon>
        <taxon>Plasmodium</taxon>
        <taxon>Plasmodium (Laverania)</taxon>
    </lineage>
</organism>
<keyword evidence="1" id="KW-0548">Nucleotidyltransferase</keyword>
<gene>
    <name evidence="1" type="ORF">PGSY75_0109900</name>
</gene>
<keyword evidence="1" id="KW-0808">Transferase</keyword>
<name>A0A151LX23_9APIC</name>
<reference evidence="1 2" key="1">
    <citation type="journal article" date="2016" name="Nat. Commun.">
        <title>Genomes of cryptic chimpanzee Plasmodium species reveal key evolutionary events leading to human malaria.</title>
        <authorList>
            <person name="Sundararaman S.A."/>
            <person name="Plenderleith L.J."/>
            <person name="Liu W."/>
            <person name="Loy D.E."/>
            <person name="Learn G.H."/>
            <person name="Li Y."/>
            <person name="Shaw K.S."/>
            <person name="Ayouba A."/>
            <person name="Peeters M."/>
            <person name="Speede S."/>
            <person name="Shaw G.M."/>
            <person name="Bushman F.D."/>
            <person name="Brisson D."/>
            <person name="Rayner J.C."/>
            <person name="Sharp P.M."/>
            <person name="Hahn B.H."/>
        </authorList>
    </citation>
    <scope>NUCLEOTIDE SEQUENCE [LARGE SCALE GENOMIC DNA]</scope>
    <source>
        <strain evidence="1 2">SY75</strain>
    </source>
</reference>
<dbReference type="AlphaFoldDB" id="A0A151LX23"/>
<dbReference type="VEuPathDB" id="PlasmoDB:PGABG01_0108300"/>
<evidence type="ECO:0000313" key="1">
    <source>
        <dbReference type="EMBL" id="KYO03741.1"/>
    </source>
</evidence>
<proteinExistence type="predicted"/>
<dbReference type="GeneID" id="29774272"/>
<feature type="non-terminal residue" evidence="1">
    <location>
        <position position="1"/>
    </location>
</feature>
<dbReference type="Proteomes" id="UP000076004">
    <property type="component" value="Chromosome 1"/>
</dbReference>
<comment type="caution">
    <text evidence="1">The sequence shown here is derived from an EMBL/GenBank/DDBJ whole genome shotgun (WGS) entry which is preliminary data.</text>
</comment>
<sequence>VPSDITLLEYKYSKNNKKKKINSLKKLFIYLSFFTFGNNCNKLNSQDVIHILSNVYSDNKISNDEKLNTLNILNILNTRQKDIDRQDPYYFQCFA</sequence>